<protein>
    <recommendedName>
        <fullName evidence="4">SGNH hydrolase-type esterase domain-containing protein</fullName>
    </recommendedName>
</protein>
<dbReference type="InterPro" id="IPR036514">
    <property type="entry name" value="SGNH_hydro_sf"/>
</dbReference>
<accession>A0A814SIE7</accession>
<organism evidence="1 3">
    <name type="scientific">Didymodactylos carnosus</name>
    <dbReference type="NCBI Taxonomy" id="1234261"/>
    <lineage>
        <taxon>Eukaryota</taxon>
        <taxon>Metazoa</taxon>
        <taxon>Spiralia</taxon>
        <taxon>Gnathifera</taxon>
        <taxon>Rotifera</taxon>
        <taxon>Eurotatoria</taxon>
        <taxon>Bdelloidea</taxon>
        <taxon>Philodinida</taxon>
        <taxon>Philodinidae</taxon>
        <taxon>Didymodactylos</taxon>
    </lineage>
</organism>
<dbReference type="Gene3D" id="3.40.50.1110">
    <property type="entry name" value="SGNH hydrolase"/>
    <property type="match status" value="1"/>
</dbReference>
<dbReference type="EMBL" id="CAJNOQ010006720">
    <property type="protein sequence ID" value="CAF1145303.1"/>
    <property type="molecule type" value="Genomic_DNA"/>
</dbReference>
<dbReference type="EMBL" id="CAJOBC010006720">
    <property type="protein sequence ID" value="CAF3908931.1"/>
    <property type="molecule type" value="Genomic_DNA"/>
</dbReference>
<comment type="caution">
    <text evidence="1">The sequence shown here is derived from an EMBL/GenBank/DDBJ whole genome shotgun (WGS) entry which is preliminary data.</text>
</comment>
<dbReference type="SUPFAM" id="SSF52266">
    <property type="entry name" value="SGNH hydrolase"/>
    <property type="match status" value="1"/>
</dbReference>
<keyword evidence="3" id="KW-1185">Reference proteome</keyword>
<dbReference type="Proteomes" id="UP000663829">
    <property type="component" value="Unassembled WGS sequence"/>
</dbReference>
<evidence type="ECO:0000313" key="1">
    <source>
        <dbReference type="EMBL" id="CAF1145303.1"/>
    </source>
</evidence>
<dbReference type="AlphaFoldDB" id="A0A814SIE7"/>
<gene>
    <name evidence="1" type="ORF">GPM918_LOCUS20898</name>
    <name evidence="2" type="ORF">SRO942_LOCUS20895</name>
</gene>
<dbReference type="Proteomes" id="UP000681722">
    <property type="component" value="Unassembled WGS sequence"/>
</dbReference>
<evidence type="ECO:0008006" key="4">
    <source>
        <dbReference type="Google" id="ProtNLM"/>
    </source>
</evidence>
<proteinExistence type="predicted"/>
<name>A0A814SIE7_9BILA</name>
<sequence length="285" mass="33464">MGIRTPQSLLLDNLVQKRKKNNRNIKYINKGLYDDETLELISGSSFEREQLLPFDQQLSQQPSRNALVFYSSSLIRLWSTLEQDFSHYSVIIRGFGDSTLNEYVHQFKRLIYPVYPLKAIIFYAGENDIASGTQPLQVLQYFRAFIAIARINYFKQRTLILLDVMFDIENIHWCAYFLNPKTRHLAAQNIAALLTNDEATDASQKNSTAPPPSKKRCYMKKLYNKPTTHNQPKLSPKTVNDLLFKRLSISQKQQIRQQRQIRQDYHIKQKFKQQKRNSNDKLEQN</sequence>
<reference evidence="1" key="1">
    <citation type="submission" date="2021-02" db="EMBL/GenBank/DDBJ databases">
        <authorList>
            <person name="Nowell W R."/>
        </authorList>
    </citation>
    <scope>NUCLEOTIDE SEQUENCE</scope>
</reference>
<evidence type="ECO:0000313" key="3">
    <source>
        <dbReference type="Proteomes" id="UP000663829"/>
    </source>
</evidence>
<evidence type="ECO:0000313" key="2">
    <source>
        <dbReference type="EMBL" id="CAF3908931.1"/>
    </source>
</evidence>